<dbReference type="WBParaSite" id="SPAL_0000664400.1">
    <property type="protein sequence ID" value="SPAL_0000664400.1"/>
    <property type="gene ID" value="SPAL_0000664400"/>
</dbReference>
<dbReference type="Proteomes" id="UP000046392">
    <property type="component" value="Unplaced"/>
</dbReference>
<keyword evidence="1" id="KW-1185">Reference proteome</keyword>
<evidence type="ECO:0000313" key="2">
    <source>
        <dbReference type="WBParaSite" id="SPAL_0000664400.1"/>
    </source>
</evidence>
<organism evidence="1 2">
    <name type="scientific">Strongyloides papillosus</name>
    <name type="common">Intestinal threadworm</name>
    <dbReference type="NCBI Taxonomy" id="174720"/>
    <lineage>
        <taxon>Eukaryota</taxon>
        <taxon>Metazoa</taxon>
        <taxon>Ecdysozoa</taxon>
        <taxon>Nematoda</taxon>
        <taxon>Chromadorea</taxon>
        <taxon>Rhabditida</taxon>
        <taxon>Tylenchina</taxon>
        <taxon>Panagrolaimomorpha</taxon>
        <taxon>Strongyloidoidea</taxon>
        <taxon>Strongyloididae</taxon>
        <taxon>Strongyloides</taxon>
    </lineage>
</organism>
<dbReference type="AlphaFoldDB" id="A0A0N5BL43"/>
<protein>
    <submittedName>
        <fullName evidence="2">Uncharacterized protein</fullName>
    </submittedName>
</protein>
<sequence>MKVFEILTVFIIISISYIVRICAKTVQLTVHGTPICRHKYSPPEKISNENVTAKLKHNKFSAPLKSKSLPCDKKITLSANVQYSNIRDKAFYVTYTYSNSSTNFTEIIPTDCKKDNVYNGPNYICDFGELNPNKYERERKQEYEDILDNMESGAGLG</sequence>
<evidence type="ECO:0000313" key="1">
    <source>
        <dbReference type="Proteomes" id="UP000046392"/>
    </source>
</evidence>
<name>A0A0N5BL43_STREA</name>
<accession>A0A0N5BL43</accession>
<reference evidence="2" key="1">
    <citation type="submission" date="2017-02" db="UniProtKB">
        <authorList>
            <consortium name="WormBaseParasite"/>
        </authorList>
    </citation>
    <scope>IDENTIFICATION</scope>
</reference>
<proteinExistence type="predicted"/>